<evidence type="ECO:0000256" key="4">
    <source>
        <dbReference type="SAM" id="SignalP"/>
    </source>
</evidence>
<name>A0ABY9JW36_9BACI</name>
<organism evidence="7 8">
    <name type="scientific">Bacillus carboniphilus</name>
    <dbReference type="NCBI Taxonomy" id="86663"/>
    <lineage>
        <taxon>Bacteria</taxon>
        <taxon>Bacillati</taxon>
        <taxon>Bacillota</taxon>
        <taxon>Bacilli</taxon>
        <taxon>Bacillales</taxon>
        <taxon>Bacillaceae</taxon>
        <taxon>Bacillus</taxon>
    </lineage>
</organism>
<feature type="compositionally biased region" description="Basic and acidic residues" evidence="2">
    <location>
        <begin position="502"/>
        <end position="512"/>
    </location>
</feature>
<gene>
    <name evidence="7" type="ORF">LC087_00240</name>
</gene>
<accession>A0ABY9JW36</accession>
<dbReference type="Gene3D" id="1.50.10.20">
    <property type="match status" value="1"/>
</dbReference>
<feature type="transmembrane region" description="Helical" evidence="3">
    <location>
        <begin position="521"/>
        <end position="540"/>
    </location>
</feature>
<dbReference type="Proteomes" id="UP001197974">
    <property type="component" value="Chromosome"/>
</dbReference>
<dbReference type="EMBL" id="CP129013">
    <property type="protein sequence ID" value="WLR42718.1"/>
    <property type="molecule type" value="Genomic_DNA"/>
</dbReference>
<evidence type="ECO:0000256" key="1">
    <source>
        <dbReference type="ARBA" id="ARBA00022737"/>
    </source>
</evidence>
<feature type="region of interest" description="Disordered" evidence="2">
    <location>
        <begin position="154"/>
        <end position="180"/>
    </location>
</feature>
<dbReference type="Gene3D" id="2.170.130.30">
    <property type="match status" value="1"/>
</dbReference>
<feature type="compositionally biased region" description="Acidic residues" evidence="2">
    <location>
        <begin position="471"/>
        <end position="481"/>
    </location>
</feature>
<keyword evidence="1" id="KW-0677">Repeat</keyword>
<dbReference type="InterPro" id="IPR027954">
    <property type="entry name" value="Transcobalamin-like_C"/>
</dbReference>
<feature type="signal peptide" evidence="4">
    <location>
        <begin position="1"/>
        <end position="26"/>
    </location>
</feature>
<dbReference type="InterPro" id="IPR001330">
    <property type="entry name" value="Prenyltrans"/>
</dbReference>
<evidence type="ECO:0000313" key="7">
    <source>
        <dbReference type="EMBL" id="WLR42718.1"/>
    </source>
</evidence>
<feature type="region of interest" description="Disordered" evidence="2">
    <location>
        <begin position="471"/>
        <end position="514"/>
    </location>
</feature>
<keyword evidence="4" id="KW-0732">Signal</keyword>
<evidence type="ECO:0000259" key="6">
    <source>
        <dbReference type="Pfam" id="PF14478"/>
    </source>
</evidence>
<dbReference type="InterPro" id="IPR008930">
    <property type="entry name" value="Terpenoid_cyclase/PrenylTrfase"/>
</dbReference>
<keyword evidence="3" id="KW-0812">Transmembrane</keyword>
<feature type="domain" description="Prenyltransferase alpha-alpha toroid" evidence="5">
    <location>
        <begin position="281"/>
        <end position="424"/>
    </location>
</feature>
<feature type="domain" description="Transcobalamin-like C-terminal" evidence="6">
    <location>
        <begin position="55"/>
        <end position="127"/>
    </location>
</feature>
<dbReference type="RefSeq" id="WP_226539457.1">
    <property type="nucleotide sequence ID" value="NZ_CP129013.1"/>
</dbReference>
<protein>
    <submittedName>
        <fullName evidence="7">DUF4430 domain-containing protein</fullName>
    </submittedName>
</protein>
<keyword evidence="8" id="KW-1185">Reference proteome</keyword>
<evidence type="ECO:0000259" key="5">
    <source>
        <dbReference type="Pfam" id="PF00432"/>
    </source>
</evidence>
<dbReference type="Pfam" id="PF00432">
    <property type="entry name" value="Prenyltrans"/>
    <property type="match status" value="1"/>
</dbReference>
<dbReference type="CDD" id="cd00688">
    <property type="entry name" value="ISOPREN_C2_like"/>
    <property type="match status" value="1"/>
</dbReference>
<keyword evidence="3" id="KW-0472">Membrane</keyword>
<dbReference type="Pfam" id="PF14478">
    <property type="entry name" value="DUF4430"/>
    <property type="match status" value="1"/>
</dbReference>
<dbReference type="SUPFAM" id="SSF48239">
    <property type="entry name" value="Terpenoid cyclases/Protein prenyltransferases"/>
    <property type="match status" value="1"/>
</dbReference>
<feature type="chain" id="PRO_5047470785" evidence="4">
    <location>
        <begin position="27"/>
        <end position="547"/>
    </location>
</feature>
<evidence type="ECO:0000256" key="2">
    <source>
        <dbReference type="SAM" id="MobiDB-lite"/>
    </source>
</evidence>
<evidence type="ECO:0000256" key="3">
    <source>
        <dbReference type="SAM" id="Phobius"/>
    </source>
</evidence>
<evidence type="ECO:0000313" key="8">
    <source>
        <dbReference type="Proteomes" id="UP001197974"/>
    </source>
</evidence>
<sequence>MKKRTILTMITFLFAFMFSNLLPVSAAENTATLVVIGDNERGVILCPKEVTYEEGETAQDLLINEFTEENIEFSGSGDWVYISGIDGLKALDRGEKSGWLYYVNDEMPRVGAGSYEVQSGDQISYRYSLDWGEDLTDKTVQDSLNEFGTCEEVPKEEPVEIEEEPSPTEEKKTEPVVGNTSRKDIQTSLEQTATYVLENGLNSDWEVIGVVRSGIKVPTDVKKQYLTSLVERVETSQRLNHTELQKTILTIIALNGDPTDFAEQNLIEKLYNDKTIQLINHYTYALIALDSKNYETPEDALWNRDQLIDSILSLQHTDGGWSFSGNMDEESDPDMTGMVLTALAPYQNHQKVKNGIEKATTFIQSIQTDAGGFISNDQENSLSTAQVLMGLSAVGIDTHKDPYTKNNQSVIDHLLTYQLENGGYKWIKEDSEVSSFATEQALYALIQYDYFINGKGSIFAWDEAGEPIEIEEPEQTEEVPENNETKEEKTESTTTSEEETTKEEKTKSEGNRLPDTATNNMNIFLFGLLFITIGMVRLRLKSIQKGE</sequence>
<reference evidence="7 8" key="1">
    <citation type="submission" date="2023-06" db="EMBL/GenBank/DDBJ databases">
        <title>Five Gram-positive bacteria isolated from mangrove sediments in Shenzhen, Guangdong, China.</title>
        <authorList>
            <person name="Yu S."/>
            <person name="Zheng W."/>
            <person name="Huang Y."/>
        </authorList>
    </citation>
    <scope>NUCLEOTIDE SEQUENCE [LARGE SCALE GENOMIC DNA]</scope>
    <source>
        <strain evidence="7 8">SaN35-3</strain>
    </source>
</reference>
<keyword evidence="3" id="KW-1133">Transmembrane helix</keyword>
<proteinExistence type="predicted"/>